<organism evidence="8 9">
    <name type="scientific">Caldimicrobium thiodismutans</name>
    <dbReference type="NCBI Taxonomy" id="1653476"/>
    <lineage>
        <taxon>Bacteria</taxon>
        <taxon>Pseudomonadati</taxon>
        <taxon>Thermodesulfobacteriota</taxon>
        <taxon>Thermodesulfobacteria</taxon>
        <taxon>Thermodesulfobacteriales</taxon>
        <taxon>Thermodesulfobacteriaceae</taxon>
        <taxon>Caldimicrobium</taxon>
    </lineage>
</organism>
<dbReference type="InterPro" id="IPR050156">
    <property type="entry name" value="TC-AMP_synthase_SUA5"/>
</dbReference>
<evidence type="ECO:0000256" key="2">
    <source>
        <dbReference type="ARBA" id="ARBA00007663"/>
    </source>
</evidence>
<dbReference type="OrthoDB" id="9814580at2"/>
<evidence type="ECO:0000256" key="3">
    <source>
        <dbReference type="ARBA" id="ARBA00012584"/>
    </source>
</evidence>
<dbReference type="InterPro" id="IPR006070">
    <property type="entry name" value="Sua5-like_dom"/>
</dbReference>
<evidence type="ECO:0000259" key="7">
    <source>
        <dbReference type="PROSITE" id="PS51163"/>
    </source>
</evidence>
<keyword evidence="5" id="KW-0808">Transferase</keyword>
<dbReference type="EMBL" id="AP014945">
    <property type="protein sequence ID" value="BAU23243.1"/>
    <property type="molecule type" value="Genomic_DNA"/>
</dbReference>
<dbReference type="GO" id="GO:0003725">
    <property type="term" value="F:double-stranded RNA binding"/>
    <property type="evidence" value="ECO:0007669"/>
    <property type="project" value="InterPro"/>
</dbReference>
<dbReference type="EC" id="2.7.7.87" evidence="3"/>
<dbReference type="NCBIfam" id="TIGR00057">
    <property type="entry name" value="L-threonylcarbamoyladenylate synthase"/>
    <property type="match status" value="1"/>
</dbReference>
<dbReference type="Proteomes" id="UP000068196">
    <property type="component" value="Chromosome"/>
</dbReference>
<evidence type="ECO:0000313" key="8">
    <source>
        <dbReference type="EMBL" id="BAU23243.1"/>
    </source>
</evidence>
<dbReference type="Pfam" id="PF01300">
    <property type="entry name" value="Sua5_yciO_yrdC"/>
    <property type="match status" value="1"/>
</dbReference>
<dbReference type="STRING" id="1653476.THC_0857"/>
<evidence type="ECO:0000256" key="4">
    <source>
        <dbReference type="ARBA" id="ARBA00022490"/>
    </source>
</evidence>
<dbReference type="KEGG" id="cthi:THC_0857"/>
<dbReference type="SUPFAM" id="SSF55821">
    <property type="entry name" value="YrdC/RibB"/>
    <property type="match status" value="1"/>
</dbReference>
<keyword evidence="9" id="KW-1185">Reference proteome</keyword>
<dbReference type="PANTHER" id="PTHR17490">
    <property type="entry name" value="SUA5"/>
    <property type="match status" value="1"/>
</dbReference>
<protein>
    <recommendedName>
        <fullName evidence="3">L-threonylcarbamoyladenylate synthase</fullName>
        <ecNumber evidence="3">2.7.7.87</ecNumber>
    </recommendedName>
</protein>
<sequence length="212" mass="23249">MYFKLSEDLVKSKEQLEQIARLLSQDKVGAIPTETFYGLACNPFSEKALKRLFELKKREPDKPILLLLGCLEDLALVVSKIPGKAMKLIKAFWPGPLTLVLPAKRELPKLLTGGLKTIGVRLSSCEITRKIALAFGKPVTGTSANLSGRPPCQTIEEVMQEFPEIDFVVNGGPAPGKIPSTVVEIQEKEIKLIREGVIPFEEILKIAGGKLS</sequence>
<dbReference type="PROSITE" id="PS51163">
    <property type="entry name" value="YRDC"/>
    <property type="match status" value="1"/>
</dbReference>
<comment type="subcellular location">
    <subcellularLocation>
        <location evidence="1">Cytoplasm</location>
    </subcellularLocation>
</comment>
<dbReference type="PATRIC" id="fig|1653476.3.peg.889"/>
<dbReference type="GO" id="GO:0061710">
    <property type="term" value="F:L-threonylcarbamoyladenylate synthase"/>
    <property type="evidence" value="ECO:0007669"/>
    <property type="project" value="UniProtKB-EC"/>
</dbReference>
<reference evidence="8 9" key="1">
    <citation type="journal article" date="2016" name="Int. J. Syst. Evol. Microbiol.">
        <title>Caldimicrobium thiodismutans sp. nov., a sulfur-disproportionating bacterium isolated from a hot spring, and emended description of the genus Caldimicrobium.</title>
        <authorList>
            <person name="Kojima H."/>
            <person name="Umezawa K."/>
            <person name="Fukui M."/>
        </authorList>
    </citation>
    <scope>NUCLEOTIDE SEQUENCE [LARGE SCALE GENOMIC DNA]</scope>
    <source>
        <strain evidence="8 9">TF1</strain>
    </source>
</reference>
<accession>A0A0U4W2D3</accession>
<keyword evidence="4" id="KW-0963">Cytoplasm</keyword>
<comment type="similarity">
    <text evidence="2">Belongs to the SUA5 family.</text>
</comment>
<dbReference type="InterPro" id="IPR017945">
    <property type="entry name" value="DHBP_synth_RibB-like_a/b_dom"/>
</dbReference>
<comment type="catalytic activity">
    <reaction evidence="6">
        <text>L-threonine + hydrogencarbonate + ATP = L-threonylcarbamoyladenylate + diphosphate + H2O</text>
        <dbReference type="Rhea" id="RHEA:36407"/>
        <dbReference type="ChEBI" id="CHEBI:15377"/>
        <dbReference type="ChEBI" id="CHEBI:17544"/>
        <dbReference type="ChEBI" id="CHEBI:30616"/>
        <dbReference type="ChEBI" id="CHEBI:33019"/>
        <dbReference type="ChEBI" id="CHEBI:57926"/>
        <dbReference type="ChEBI" id="CHEBI:73682"/>
        <dbReference type="EC" id="2.7.7.87"/>
    </reaction>
</comment>
<dbReference type="GO" id="GO:0005737">
    <property type="term" value="C:cytoplasm"/>
    <property type="evidence" value="ECO:0007669"/>
    <property type="project" value="UniProtKB-SubCell"/>
</dbReference>
<proteinExistence type="inferred from homology"/>
<dbReference type="Gene3D" id="3.90.870.10">
    <property type="entry name" value="DHBP synthase"/>
    <property type="match status" value="1"/>
</dbReference>
<evidence type="ECO:0000256" key="6">
    <source>
        <dbReference type="ARBA" id="ARBA00048366"/>
    </source>
</evidence>
<name>A0A0U4W2D3_9BACT</name>
<reference evidence="9" key="2">
    <citation type="journal article" date="2016" name="Int. J. Syst. Evol. Microbiol.">
        <title>Caldimicrobium thiodismutans sp. nov., a sulfur-disproportionating bacterium isolated from a hot spring.</title>
        <authorList>
            <person name="Kojima H."/>
            <person name="Umezawa K."/>
            <person name="Fukui M."/>
        </authorList>
    </citation>
    <scope>NUCLEOTIDE SEQUENCE [LARGE SCALE GENOMIC DNA]</scope>
    <source>
        <strain evidence="9">TF1</strain>
    </source>
</reference>
<gene>
    <name evidence="8" type="ORF">THC_0857</name>
</gene>
<dbReference type="GO" id="GO:0000049">
    <property type="term" value="F:tRNA binding"/>
    <property type="evidence" value="ECO:0007669"/>
    <property type="project" value="TreeGrafter"/>
</dbReference>
<dbReference type="RefSeq" id="WP_068513807.1">
    <property type="nucleotide sequence ID" value="NZ_AP014945.1"/>
</dbReference>
<feature type="domain" description="YrdC-like" evidence="7">
    <location>
        <begin position="13"/>
        <end position="198"/>
    </location>
</feature>
<dbReference type="GO" id="GO:0006450">
    <property type="term" value="P:regulation of translational fidelity"/>
    <property type="evidence" value="ECO:0007669"/>
    <property type="project" value="TreeGrafter"/>
</dbReference>
<evidence type="ECO:0000256" key="5">
    <source>
        <dbReference type="ARBA" id="ARBA00022679"/>
    </source>
</evidence>
<dbReference type="AlphaFoldDB" id="A0A0U4W2D3"/>
<dbReference type="PANTHER" id="PTHR17490:SF18">
    <property type="entry name" value="THREONYLCARBAMOYL-AMP SYNTHASE"/>
    <property type="match status" value="1"/>
</dbReference>
<evidence type="ECO:0000313" key="9">
    <source>
        <dbReference type="Proteomes" id="UP000068196"/>
    </source>
</evidence>
<evidence type="ECO:0000256" key="1">
    <source>
        <dbReference type="ARBA" id="ARBA00004496"/>
    </source>
</evidence>